<accession>A0A7D4NRK4</accession>
<proteinExistence type="predicted"/>
<dbReference type="KEGG" id="txa:HQN79_10280"/>
<evidence type="ECO:0000313" key="4">
    <source>
        <dbReference type="EMBL" id="QKI89932.1"/>
    </source>
</evidence>
<keyword evidence="2 3" id="KW-0802">TPR repeat</keyword>
<dbReference type="InterPro" id="IPR019734">
    <property type="entry name" value="TPR_rpt"/>
</dbReference>
<dbReference type="Pfam" id="PF13181">
    <property type="entry name" value="TPR_8"/>
    <property type="match status" value="1"/>
</dbReference>
<keyword evidence="1" id="KW-0677">Repeat</keyword>
<protein>
    <submittedName>
        <fullName evidence="4">Tetratricopeptide repeat protein</fullName>
    </submittedName>
</protein>
<reference evidence="4 5" key="1">
    <citation type="submission" date="2020-05" db="EMBL/GenBank/DDBJ databases">
        <title>Thiomicrorhabdus sediminis sp.nov. and Thiomicrorhabdus xiamenensis sp.nov., novel sulfur-oxidizing bacteria isolated from coastal sediment.</title>
        <authorList>
            <person name="Liu X."/>
        </authorList>
    </citation>
    <scope>NUCLEOTIDE SEQUENCE [LARGE SCALE GENOMIC DNA]</scope>
    <source>
        <strain evidence="4 5">G2</strain>
    </source>
</reference>
<dbReference type="EMBL" id="CP054020">
    <property type="protein sequence ID" value="QKI89932.1"/>
    <property type="molecule type" value="Genomic_DNA"/>
</dbReference>
<keyword evidence="5" id="KW-1185">Reference proteome</keyword>
<feature type="repeat" description="TPR" evidence="3">
    <location>
        <begin position="258"/>
        <end position="291"/>
    </location>
</feature>
<dbReference type="PROSITE" id="PS50005">
    <property type="entry name" value="TPR"/>
    <property type="match status" value="5"/>
</dbReference>
<dbReference type="InterPro" id="IPR011990">
    <property type="entry name" value="TPR-like_helical_dom_sf"/>
</dbReference>
<gene>
    <name evidence="4" type="ORF">HQN79_10280</name>
</gene>
<evidence type="ECO:0000313" key="5">
    <source>
        <dbReference type="Proteomes" id="UP000504724"/>
    </source>
</evidence>
<feature type="repeat" description="TPR" evidence="3">
    <location>
        <begin position="222"/>
        <end position="255"/>
    </location>
</feature>
<feature type="repeat" description="TPR" evidence="3">
    <location>
        <begin position="462"/>
        <end position="495"/>
    </location>
</feature>
<dbReference type="Pfam" id="PF13432">
    <property type="entry name" value="TPR_16"/>
    <property type="match status" value="3"/>
</dbReference>
<sequence>MKFCVPALPTFRLKPFALGRLPGALMLCAGIMGLQGCASSSQFIQAAPSVPMDEVSKEKAMDEILKEDEVKHNVIADHLLTAEQMFLLLRAEMQLKRGLGQDAFDTYYQLADETREAELARRAFAVAMATYQPENIAQAASLWRSIEPEEPVVWRASFVLSLRSGDVDSALQQWQTYADLSADPLDKDILTAAQRLGSAMIGNVDASTEFMQRIAERYPDQWSSQLGLGTVLMARQEFPRALEAFQKALTFDGLEQKDSIYDLIAKLYLQMKKYQEGVAQFSQYVDKDPESISLQEKLARLEVQAGMVQQAEQRYQSIIDKNPQQHSARFALALLKLENNQNQQAKELLEILLQVPAYQDIATYYMGYVLQNMQQLDEALEYFQKVYSPAYLTDSLLHQAEIYFTQGDLAKAFEALDSVDTSNVASLKKVLLAKAIFYRYEKQYSQAVDVLQELLEVEPDNQRALLEQGNLYFQLERYDSYVANMQRLLELDADNVDALNGLGYYYAENHIQLDEAKKLIARALELDPDNYFILDSMGWVHYQLKEYAKAVEFLRKAFAVNEDEVVMEHLIRAYWMAGMRSDAEALWQRYREEQQLNQEFTTLQEWIEKVE</sequence>
<dbReference type="PANTHER" id="PTHR45586:SF1">
    <property type="entry name" value="LIPOPOLYSACCHARIDE ASSEMBLY PROTEIN B"/>
    <property type="match status" value="1"/>
</dbReference>
<dbReference type="InterPro" id="IPR051012">
    <property type="entry name" value="CellSynth/LPSAsmb/PSIAsmb"/>
</dbReference>
<dbReference type="Proteomes" id="UP000504724">
    <property type="component" value="Chromosome"/>
</dbReference>
<evidence type="ECO:0000256" key="3">
    <source>
        <dbReference type="PROSITE-ProRule" id="PRU00339"/>
    </source>
</evidence>
<evidence type="ECO:0000256" key="1">
    <source>
        <dbReference type="ARBA" id="ARBA00022737"/>
    </source>
</evidence>
<dbReference type="SMART" id="SM00028">
    <property type="entry name" value="TPR"/>
    <property type="match status" value="9"/>
</dbReference>
<dbReference type="Gene3D" id="1.25.40.10">
    <property type="entry name" value="Tetratricopeptide repeat domain"/>
    <property type="match status" value="2"/>
</dbReference>
<dbReference type="PANTHER" id="PTHR45586">
    <property type="entry name" value="TPR REPEAT-CONTAINING PROTEIN PA4667"/>
    <property type="match status" value="1"/>
</dbReference>
<feature type="repeat" description="TPR" evidence="3">
    <location>
        <begin position="531"/>
        <end position="564"/>
    </location>
</feature>
<dbReference type="RefSeq" id="WP_173286222.1">
    <property type="nucleotide sequence ID" value="NZ_CP054020.1"/>
</dbReference>
<dbReference type="AlphaFoldDB" id="A0A7D4NRK4"/>
<organism evidence="4 5">
    <name type="scientific">Thiomicrorhabdus xiamenensis</name>
    <dbReference type="NCBI Taxonomy" id="2739063"/>
    <lineage>
        <taxon>Bacteria</taxon>
        <taxon>Pseudomonadati</taxon>
        <taxon>Pseudomonadota</taxon>
        <taxon>Gammaproteobacteria</taxon>
        <taxon>Thiotrichales</taxon>
        <taxon>Piscirickettsiaceae</taxon>
        <taxon>Thiomicrorhabdus</taxon>
    </lineage>
</organism>
<feature type="repeat" description="TPR" evidence="3">
    <location>
        <begin position="428"/>
        <end position="461"/>
    </location>
</feature>
<dbReference type="Pfam" id="PF13174">
    <property type="entry name" value="TPR_6"/>
    <property type="match status" value="3"/>
</dbReference>
<evidence type="ECO:0000256" key="2">
    <source>
        <dbReference type="ARBA" id="ARBA00022803"/>
    </source>
</evidence>
<name>A0A7D4NRK4_9GAMM</name>
<dbReference type="SUPFAM" id="SSF48452">
    <property type="entry name" value="TPR-like"/>
    <property type="match status" value="3"/>
</dbReference>